<keyword evidence="4" id="KW-1185">Reference proteome</keyword>
<dbReference type="Gene3D" id="1.10.600.10">
    <property type="entry name" value="Farnesyl Diphosphate Synthase"/>
    <property type="match status" value="1"/>
</dbReference>
<keyword evidence="2" id="KW-0479">Metal-binding</keyword>
<evidence type="ECO:0000313" key="4">
    <source>
        <dbReference type="Proteomes" id="UP001432075"/>
    </source>
</evidence>
<sequence>MPPVYDADAHPSRIGWRLPPFYCPFERELIHPKAAELEERAVAWIDSFGLYPNATERAWGLATRSAEFTSRIIPYGDVEPMLLFTQWNYWAFATDDWQDSDHSLAARTAAVADHGARLVRTVETPGAGLLPPGPHTDALEDLVARTRAVLTPFQLRRFTEGIRDWVFGAACQTANAERGGMPGLNDFAAMRMAANGTRFTLTWCDVANGIDVPADVLYSAPVQALTDAAGFIVSCDNDLFSYNKDDHQEPWEQNLLNVLASRDGCTPAEALPAAFALRDRAMTLFVRLREQLGRGAGEQLGRYLVQLEQWIAGDTEYHNRAPRYASPRNRNALPAAEASFDIVWSDTPSDPSVEPLPVPALAWWWQQLDGSSR</sequence>
<keyword evidence="1 2" id="KW-0456">Lyase</keyword>
<dbReference type="Proteomes" id="UP001432075">
    <property type="component" value="Chromosome"/>
</dbReference>
<dbReference type="SFLD" id="SFLDS00005">
    <property type="entry name" value="Isoprenoid_Synthase_Type_I"/>
    <property type="match status" value="1"/>
</dbReference>
<name>A0ABZ1RSJ0_9ACTN</name>
<dbReference type="InterPro" id="IPR008949">
    <property type="entry name" value="Isoprenoid_synthase_dom_sf"/>
</dbReference>
<keyword evidence="2" id="KW-0460">Magnesium</keyword>
<dbReference type="PANTHER" id="PTHR35201:SF4">
    <property type="entry name" value="BETA-PINACENE SYNTHASE-RELATED"/>
    <property type="match status" value="1"/>
</dbReference>
<dbReference type="EC" id="4.2.3.-" evidence="2"/>
<gene>
    <name evidence="3" type="ORF">OHU17_29820</name>
</gene>
<comment type="similarity">
    <text evidence="2">Belongs to the terpene synthase family.</text>
</comment>
<dbReference type="Pfam" id="PF19086">
    <property type="entry name" value="Terpene_syn_C_2"/>
    <property type="match status" value="1"/>
</dbReference>
<evidence type="ECO:0000256" key="2">
    <source>
        <dbReference type="RuleBase" id="RU366034"/>
    </source>
</evidence>
<evidence type="ECO:0000313" key="3">
    <source>
        <dbReference type="EMBL" id="WUO49691.1"/>
    </source>
</evidence>
<dbReference type="RefSeq" id="WP_073796266.1">
    <property type="nucleotide sequence ID" value="NZ_BMVE01000012.1"/>
</dbReference>
<evidence type="ECO:0000256" key="1">
    <source>
        <dbReference type="ARBA" id="ARBA00023239"/>
    </source>
</evidence>
<dbReference type="SUPFAM" id="SSF48576">
    <property type="entry name" value="Terpenoid synthases"/>
    <property type="match status" value="1"/>
</dbReference>
<protein>
    <recommendedName>
        <fullName evidence="2">Terpene synthase</fullName>
        <ecNumber evidence="2">4.2.3.-</ecNumber>
    </recommendedName>
</protein>
<comment type="cofactor">
    <cofactor evidence="2">
        <name>Mg(2+)</name>
        <dbReference type="ChEBI" id="CHEBI:18420"/>
    </cofactor>
</comment>
<dbReference type="InterPro" id="IPR034686">
    <property type="entry name" value="Terpene_cyclase-like_2"/>
</dbReference>
<dbReference type="EMBL" id="CP108057">
    <property type="protein sequence ID" value="WUO49691.1"/>
    <property type="molecule type" value="Genomic_DNA"/>
</dbReference>
<reference evidence="3" key="1">
    <citation type="submission" date="2022-10" db="EMBL/GenBank/DDBJ databases">
        <title>The complete genomes of actinobacterial strains from the NBC collection.</title>
        <authorList>
            <person name="Joergensen T.S."/>
            <person name="Alvarez Arevalo M."/>
            <person name="Sterndorff E.B."/>
            <person name="Faurdal D."/>
            <person name="Vuksanovic O."/>
            <person name="Mourched A.-S."/>
            <person name="Charusanti P."/>
            <person name="Shaw S."/>
            <person name="Blin K."/>
            <person name="Weber T."/>
        </authorList>
    </citation>
    <scope>NUCLEOTIDE SEQUENCE</scope>
    <source>
        <strain evidence="3">NBC_00283</strain>
    </source>
</reference>
<proteinExistence type="inferred from homology"/>
<dbReference type="PANTHER" id="PTHR35201">
    <property type="entry name" value="TERPENE SYNTHASE"/>
    <property type="match status" value="1"/>
</dbReference>
<dbReference type="SFLD" id="SFLDG01020">
    <property type="entry name" value="Terpene_Cyclase_Like_2"/>
    <property type="match status" value="1"/>
</dbReference>
<accession>A0ABZ1RSJ0</accession>
<organism evidence="3 4">
    <name type="scientific">Streptomyces goshikiensis</name>
    <dbReference type="NCBI Taxonomy" id="1942"/>
    <lineage>
        <taxon>Bacteria</taxon>
        <taxon>Bacillati</taxon>
        <taxon>Actinomycetota</taxon>
        <taxon>Actinomycetes</taxon>
        <taxon>Kitasatosporales</taxon>
        <taxon>Streptomycetaceae</taxon>
        <taxon>Streptomyces</taxon>
    </lineage>
</organism>